<comment type="caution">
    <text evidence="1">The sequence shown here is derived from an EMBL/GenBank/DDBJ whole genome shotgun (WGS) entry which is preliminary data.</text>
</comment>
<dbReference type="AlphaFoldDB" id="A0A087EAK3"/>
<proteinExistence type="predicted"/>
<name>A0A087EAK3_9BIFI</name>
<dbReference type="GO" id="GO:0016990">
    <property type="term" value="F:arginine deiminase activity"/>
    <property type="evidence" value="ECO:0007669"/>
    <property type="project" value="TreeGrafter"/>
</dbReference>
<keyword evidence="2" id="KW-1185">Reference proteome</keyword>
<dbReference type="Pfam" id="PF19420">
    <property type="entry name" value="DDAH_eukar"/>
    <property type="match status" value="1"/>
</dbReference>
<dbReference type="GO" id="GO:0019546">
    <property type="term" value="P:L-arginine deiminase pathway"/>
    <property type="evidence" value="ECO:0007669"/>
    <property type="project" value="TreeGrafter"/>
</dbReference>
<dbReference type="PANTHER" id="PTHR47271">
    <property type="entry name" value="ARGININE DEIMINASE"/>
    <property type="match status" value="1"/>
</dbReference>
<dbReference type="Proteomes" id="UP000029055">
    <property type="component" value="Unassembled WGS sequence"/>
</dbReference>
<dbReference type="OrthoDB" id="9807502at2"/>
<evidence type="ECO:0000313" key="2">
    <source>
        <dbReference type="Proteomes" id="UP000029055"/>
    </source>
</evidence>
<dbReference type="RefSeq" id="WP_024462589.1">
    <property type="nucleotide sequence ID" value="NZ_CP062939.1"/>
</dbReference>
<dbReference type="STRING" id="77635.BISU_0817"/>
<dbReference type="EC" id="3.5.3.18" evidence="1"/>
<evidence type="ECO:0000313" key="1">
    <source>
        <dbReference type="EMBL" id="KFJ04804.1"/>
    </source>
</evidence>
<accession>A0A087EAK3</accession>
<dbReference type="Gene3D" id="3.75.10.10">
    <property type="entry name" value="L-arginine/glycine Amidinotransferase, Chain A"/>
    <property type="match status" value="1"/>
</dbReference>
<dbReference type="GO" id="GO:0016740">
    <property type="term" value="F:transferase activity"/>
    <property type="evidence" value="ECO:0007669"/>
    <property type="project" value="UniProtKB-KW"/>
</dbReference>
<dbReference type="PANTHER" id="PTHR47271:SF2">
    <property type="entry name" value="ARGININE DEIMINASE"/>
    <property type="match status" value="1"/>
</dbReference>
<dbReference type="EMBL" id="JGZR01000003">
    <property type="protein sequence ID" value="KFJ04804.1"/>
    <property type="molecule type" value="Genomic_DNA"/>
</dbReference>
<reference evidence="1 2" key="1">
    <citation type="submission" date="2014-03" db="EMBL/GenBank/DDBJ databases">
        <title>Genomics of Bifidobacteria.</title>
        <authorList>
            <person name="Ventura M."/>
            <person name="Milani C."/>
            <person name="Lugli G.A."/>
        </authorList>
    </citation>
    <scope>NUCLEOTIDE SEQUENCE [LARGE SCALE GENOMIC DNA]</scope>
    <source>
        <strain evidence="1 2">LMG 11597</strain>
    </source>
</reference>
<gene>
    <name evidence="1" type="ORF">BISU_0817</name>
</gene>
<protein>
    <submittedName>
        <fullName evidence="1">Amidinotransferase</fullName>
        <ecNumber evidence="1">3.5.3.18</ecNumber>
    </submittedName>
</protein>
<organism evidence="1 2">
    <name type="scientific">Bifidobacterium subtile</name>
    <dbReference type="NCBI Taxonomy" id="77635"/>
    <lineage>
        <taxon>Bacteria</taxon>
        <taxon>Bacillati</taxon>
        <taxon>Actinomycetota</taxon>
        <taxon>Actinomycetes</taxon>
        <taxon>Bifidobacteriales</taxon>
        <taxon>Bifidobacteriaceae</taxon>
        <taxon>Bifidobacterium</taxon>
    </lineage>
</organism>
<dbReference type="eggNOG" id="COG1834">
    <property type="taxonomic scope" value="Bacteria"/>
</dbReference>
<dbReference type="SUPFAM" id="SSF55909">
    <property type="entry name" value="Pentein"/>
    <property type="match status" value="1"/>
</dbReference>
<sequence length="291" mass="32522">MISRTYGAQSMVGKLKRALVHRPGIEFSDEGNYRSFGFTGPVPDLSQAQDEHDAFTQCLKEFGVQVDYVENVETKFTGSTYVTDCGIVTDNGIVVSRMGKPQRIGEEKAVVKKLTEIDVPIYYTIQAPGTVEGGGETIWLDHDTLLVGRTFRTNNEAYRQLKHLLSNVDVIQFQLPYYQGPGTVLHLGSVMSMIDEHLCVGYLPLMPIEMYELLHERDIEIIPIDDDEFGNSASNILAVEPDKVVMVAGNPNTQSALEQRGVEVKTFEAHWTGRDRHAGPTCMTMSVLREY</sequence>
<keyword evidence="1" id="KW-0808">Transferase</keyword>
<dbReference type="GO" id="GO:0016403">
    <property type="term" value="F:dimethylargininase activity"/>
    <property type="evidence" value="ECO:0007669"/>
    <property type="project" value="UniProtKB-EC"/>
</dbReference>
<keyword evidence="1" id="KW-0378">Hydrolase</keyword>